<accession>A0AAX6I741</accession>
<evidence type="ECO:0000313" key="3">
    <source>
        <dbReference type="Proteomes" id="UP001140949"/>
    </source>
</evidence>
<dbReference type="Proteomes" id="UP001140949">
    <property type="component" value="Unassembled WGS sequence"/>
</dbReference>
<evidence type="ECO:0000313" key="2">
    <source>
        <dbReference type="EMBL" id="KAJ6848831.1"/>
    </source>
</evidence>
<reference evidence="2" key="1">
    <citation type="journal article" date="2023" name="GigaByte">
        <title>Genome assembly of the bearded iris, Iris pallida Lam.</title>
        <authorList>
            <person name="Bruccoleri R.E."/>
            <person name="Oakeley E.J."/>
            <person name="Faust A.M.E."/>
            <person name="Altorfer M."/>
            <person name="Dessus-Babus S."/>
            <person name="Burckhardt D."/>
            <person name="Oertli M."/>
            <person name="Naumann U."/>
            <person name="Petersen F."/>
            <person name="Wong J."/>
        </authorList>
    </citation>
    <scope>NUCLEOTIDE SEQUENCE</scope>
    <source>
        <strain evidence="2">GSM-AAB239-AS_SAM_17_03QT</strain>
    </source>
</reference>
<reference evidence="2" key="2">
    <citation type="submission" date="2023-04" db="EMBL/GenBank/DDBJ databases">
        <authorList>
            <person name="Bruccoleri R.E."/>
            <person name="Oakeley E.J."/>
            <person name="Faust A.-M."/>
            <person name="Dessus-Babus S."/>
            <person name="Altorfer M."/>
            <person name="Burckhardt D."/>
            <person name="Oertli M."/>
            <person name="Naumann U."/>
            <person name="Petersen F."/>
            <person name="Wong J."/>
        </authorList>
    </citation>
    <scope>NUCLEOTIDE SEQUENCE</scope>
    <source>
        <strain evidence="2">GSM-AAB239-AS_SAM_17_03QT</strain>
        <tissue evidence="2">Leaf</tissue>
    </source>
</reference>
<name>A0AAX6I741_IRIPA</name>
<gene>
    <name evidence="2" type="ORF">M6B38_272535</name>
</gene>
<keyword evidence="3" id="KW-1185">Reference proteome</keyword>
<comment type="caution">
    <text evidence="2">The sequence shown here is derived from an EMBL/GenBank/DDBJ whole genome shotgun (WGS) entry which is preliminary data.</text>
</comment>
<proteinExistence type="predicted"/>
<dbReference type="AlphaFoldDB" id="A0AAX6I741"/>
<feature type="region of interest" description="Disordered" evidence="1">
    <location>
        <begin position="70"/>
        <end position="104"/>
    </location>
</feature>
<evidence type="ECO:0000256" key="1">
    <source>
        <dbReference type="SAM" id="MobiDB-lite"/>
    </source>
</evidence>
<organism evidence="2 3">
    <name type="scientific">Iris pallida</name>
    <name type="common">Sweet iris</name>
    <dbReference type="NCBI Taxonomy" id="29817"/>
    <lineage>
        <taxon>Eukaryota</taxon>
        <taxon>Viridiplantae</taxon>
        <taxon>Streptophyta</taxon>
        <taxon>Embryophyta</taxon>
        <taxon>Tracheophyta</taxon>
        <taxon>Spermatophyta</taxon>
        <taxon>Magnoliopsida</taxon>
        <taxon>Liliopsida</taxon>
        <taxon>Asparagales</taxon>
        <taxon>Iridaceae</taxon>
        <taxon>Iridoideae</taxon>
        <taxon>Irideae</taxon>
        <taxon>Iris</taxon>
    </lineage>
</organism>
<protein>
    <submittedName>
        <fullName evidence="2">Uncharacterized protein</fullName>
    </submittedName>
</protein>
<sequence length="120" mass="12954">MVVDVTGHRARRWWPGRVWRRAVVAGTGAQRLDGSGAWPGGARAEEWVPVGGGEGLRLRSVEDFYGDADGEGRSRIRTSSAERGAPGRLVLHGDGSSRMLASVRPRSEMARGCGTWVRQG</sequence>
<dbReference type="EMBL" id="JANAVB010004399">
    <property type="protein sequence ID" value="KAJ6848831.1"/>
    <property type="molecule type" value="Genomic_DNA"/>
</dbReference>